<keyword evidence="2" id="KW-1185">Reference proteome</keyword>
<dbReference type="AlphaFoldDB" id="A0A4Y2DNG9"/>
<comment type="caution">
    <text evidence="1">The sequence shown here is derived from an EMBL/GenBank/DDBJ whole genome shotgun (WGS) entry which is preliminary data.</text>
</comment>
<evidence type="ECO:0000313" key="1">
    <source>
        <dbReference type="EMBL" id="GBM17175.1"/>
    </source>
</evidence>
<evidence type="ECO:0000313" key="2">
    <source>
        <dbReference type="Proteomes" id="UP000499080"/>
    </source>
</evidence>
<accession>A0A4Y2DNG9</accession>
<sequence length="107" mass="11198">MILIAIFTYLDNKLSLTSGLLPRRVPSVVSGTNGAPFNPAVSIGGPRAPRGTPVAFALPKCAASNVAVAPNTVVAPPTVADVNRYMQVTFAALTFCSCLDSYCFCFD</sequence>
<reference evidence="1 2" key="1">
    <citation type="journal article" date="2019" name="Sci. Rep.">
        <title>Orb-weaving spider Araneus ventricosus genome elucidates the spidroin gene catalogue.</title>
        <authorList>
            <person name="Kono N."/>
            <person name="Nakamura H."/>
            <person name="Ohtoshi R."/>
            <person name="Moran D.A.P."/>
            <person name="Shinohara A."/>
            <person name="Yoshida Y."/>
            <person name="Fujiwara M."/>
            <person name="Mori M."/>
            <person name="Tomita M."/>
            <person name="Arakawa K."/>
        </authorList>
    </citation>
    <scope>NUCLEOTIDE SEQUENCE [LARGE SCALE GENOMIC DNA]</scope>
</reference>
<organism evidence="1 2">
    <name type="scientific">Araneus ventricosus</name>
    <name type="common">Orbweaver spider</name>
    <name type="synonym">Epeira ventricosa</name>
    <dbReference type="NCBI Taxonomy" id="182803"/>
    <lineage>
        <taxon>Eukaryota</taxon>
        <taxon>Metazoa</taxon>
        <taxon>Ecdysozoa</taxon>
        <taxon>Arthropoda</taxon>
        <taxon>Chelicerata</taxon>
        <taxon>Arachnida</taxon>
        <taxon>Araneae</taxon>
        <taxon>Araneomorphae</taxon>
        <taxon>Entelegynae</taxon>
        <taxon>Araneoidea</taxon>
        <taxon>Araneidae</taxon>
        <taxon>Araneus</taxon>
    </lineage>
</organism>
<protein>
    <submittedName>
        <fullName evidence="1">Uncharacterized protein</fullName>
    </submittedName>
</protein>
<gene>
    <name evidence="1" type="ORF">AVEN_47582_1</name>
</gene>
<dbReference type="EMBL" id="BGPR01000384">
    <property type="protein sequence ID" value="GBM17175.1"/>
    <property type="molecule type" value="Genomic_DNA"/>
</dbReference>
<name>A0A4Y2DNG9_ARAVE</name>
<dbReference type="Proteomes" id="UP000499080">
    <property type="component" value="Unassembled WGS sequence"/>
</dbReference>
<proteinExistence type="predicted"/>